<accession>A0A5B7HAT7</accession>
<dbReference type="Proteomes" id="UP000324222">
    <property type="component" value="Unassembled WGS sequence"/>
</dbReference>
<organism evidence="1 2">
    <name type="scientific">Portunus trituberculatus</name>
    <name type="common">Swimming crab</name>
    <name type="synonym">Neptunus trituberculatus</name>
    <dbReference type="NCBI Taxonomy" id="210409"/>
    <lineage>
        <taxon>Eukaryota</taxon>
        <taxon>Metazoa</taxon>
        <taxon>Ecdysozoa</taxon>
        <taxon>Arthropoda</taxon>
        <taxon>Crustacea</taxon>
        <taxon>Multicrustacea</taxon>
        <taxon>Malacostraca</taxon>
        <taxon>Eumalacostraca</taxon>
        <taxon>Eucarida</taxon>
        <taxon>Decapoda</taxon>
        <taxon>Pleocyemata</taxon>
        <taxon>Brachyura</taxon>
        <taxon>Eubrachyura</taxon>
        <taxon>Portunoidea</taxon>
        <taxon>Portunidae</taxon>
        <taxon>Portuninae</taxon>
        <taxon>Portunus</taxon>
    </lineage>
</organism>
<comment type="caution">
    <text evidence="1">The sequence shown here is derived from an EMBL/GenBank/DDBJ whole genome shotgun (WGS) entry which is preliminary data.</text>
</comment>
<name>A0A5B7HAT7_PORTR</name>
<protein>
    <submittedName>
        <fullName evidence="1">Uncharacterized protein</fullName>
    </submittedName>
</protein>
<keyword evidence="2" id="KW-1185">Reference proteome</keyword>
<proteinExistence type="predicted"/>
<dbReference type="EMBL" id="VSRR010027343">
    <property type="protein sequence ID" value="MPC68132.1"/>
    <property type="molecule type" value="Genomic_DNA"/>
</dbReference>
<dbReference type="AlphaFoldDB" id="A0A5B7HAT7"/>
<evidence type="ECO:0000313" key="2">
    <source>
        <dbReference type="Proteomes" id="UP000324222"/>
    </source>
</evidence>
<gene>
    <name evidence="1" type="ORF">E2C01_062327</name>
</gene>
<evidence type="ECO:0000313" key="1">
    <source>
        <dbReference type="EMBL" id="MPC68132.1"/>
    </source>
</evidence>
<sequence length="65" mass="6975">MARSDYGLAHGCLGAYDTGRGLGLTGELGPCITPTWGPNESYRHVTVDAWMEDLVYLDLGGSRSN</sequence>
<reference evidence="1 2" key="1">
    <citation type="submission" date="2019-05" db="EMBL/GenBank/DDBJ databases">
        <title>Another draft genome of Portunus trituberculatus and its Hox gene families provides insights of decapod evolution.</title>
        <authorList>
            <person name="Jeong J.-H."/>
            <person name="Song I."/>
            <person name="Kim S."/>
            <person name="Choi T."/>
            <person name="Kim D."/>
            <person name="Ryu S."/>
            <person name="Kim W."/>
        </authorList>
    </citation>
    <scope>NUCLEOTIDE SEQUENCE [LARGE SCALE GENOMIC DNA]</scope>
    <source>
        <tissue evidence="1">Muscle</tissue>
    </source>
</reference>